<dbReference type="RefSeq" id="WP_420904389.1">
    <property type="nucleotide sequence ID" value="NZ_BAAFGK010000004.1"/>
</dbReference>
<name>A0ABQ0C714_9PROT</name>
<evidence type="ECO:0000313" key="1">
    <source>
        <dbReference type="EMBL" id="GAB0056667.1"/>
    </source>
</evidence>
<dbReference type="EMBL" id="BAAFGK010000004">
    <property type="protein sequence ID" value="GAB0056667.1"/>
    <property type="molecule type" value="Genomic_DNA"/>
</dbReference>
<reference evidence="1 2" key="1">
    <citation type="submission" date="2024-05" db="EMBL/GenBank/DDBJ databases">
        <authorList>
            <consortium name="Candidatus Magnetaquicoccaceae bacterium FCR-1 genome sequencing consortium"/>
            <person name="Shimoshige H."/>
            <person name="Shimamura S."/>
            <person name="Taoka A."/>
            <person name="Kobayashi H."/>
            <person name="Maekawa T."/>
        </authorList>
    </citation>
    <scope>NUCLEOTIDE SEQUENCE [LARGE SCALE GENOMIC DNA]</scope>
    <source>
        <strain evidence="1 2">FCR-1</strain>
    </source>
</reference>
<dbReference type="Proteomes" id="UP001628193">
    <property type="component" value="Unassembled WGS sequence"/>
</dbReference>
<keyword evidence="2" id="KW-1185">Reference proteome</keyword>
<gene>
    <name evidence="1" type="ORF">SIID45300_00975</name>
</gene>
<comment type="caution">
    <text evidence="1">The sequence shown here is derived from an EMBL/GenBank/DDBJ whole genome shotgun (WGS) entry which is preliminary data.</text>
</comment>
<evidence type="ECO:0000313" key="2">
    <source>
        <dbReference type="Proteomes" id="UP001628193"/>
    </source>
</evidence>
<organism evidence="1 2">
    <name type="scientific">Candidatus Magnetaquiglobus chichijimensis</name>
    <dbReference type="NCBI Taxonomy" id="3141448"/>
    <lineage>
        <taxon>Bacteria</taxon>
        <taxon>Pseudomonadati</taxon>
        <taxon>Pseudomonadota</taxon>
        <taxon>Magnetococcia</taxon>
        <taxon>Magnetococcales</taxon>
        <taxon>Candidatus Magnetaquicoccaceae</taxon>
        <taxon>Candidatus Magnetaquiglobus</taxon>
    </lineage>
</organism>
<accession>A0ABQ0C714</accession>
<protein>
    <submittedName>
        <fullName evidence="1">Uncharacterized protein</fullName>
    </submittedName>
</protein>
<sequence>MDFKSPVRLSVAPFPMRADLSKGEPLFPAGRIPWFLHARTRSAVPMGRPHVIPSTALAVAHGDPLAEFANNQAGANTSLNPTVAP</sequence>
<reference evidence="1 2" key="2">
    <citation type="submission" date="2024-09" db="EMBL/GenBank/DDBJ databases">
        <title>Draft genome sequence of Candidatus Magnetaquicoccaceae bacterium FCR-1.</title>
        <authorList>
            <person name="Shimoshige H."/>
            <person name="Shimamura S."/>
            <person name="Taoka A."/>
            <person name="Kobayashi H."/>
            <person name="Maekawa T."/>
        </authorList>
    </citation>
    <scope>NUCLEOTIDE SEQUENCE [LARGE SCALE GENOMIC DNA]</scope>
    <source>
        <strain evidence="1 2">FCR-1</strain>
    </source>
</reference>
<proteinExistence type="predicted"/>